<name>A0A9D9IHU4_9BACT</name>
<protein>
    <recommendedName>
        <fullName evidence="3">Restriction endonuclease</fullName>
    </recommendedName>
</protein>
<dbReference type="EMBL" id="JADIMA010000045">
    <property type="protein sequence ID" value="MBO8472973.1"/>
    <property type="molecule type" value="Genomic_DNA"/>
</dbReference>
<evidence type="ECO:0000313" key="2">
    <source>
        <dbReference type="Proteomes" id="UP000823604"/>
    </source>
</evidence>
<organism evidence="1 2">
    <name type="scientific">Candidatus Merdivivens pullicola</name>
    <dbReference type="NCBI Taxonomy" id="2840872"/>
    <lineage>
        <taxon>Bacteria</taxon>
        <taxon>Pseudomonadati</taxon>
        <taxon>Bacteroidota</taxon>
        <taxon>Bacteroidia</taxon>
        <taxon>Bacteroidales</taxon>
        <taxon>Muribaculaceae</taxon>
        <taxon>Muribaculaceae incertae sedis</taxon>
        <taxon>Candidatus Merdivivens</taxon>
    </lineage>
</organism>
<dbReference type="Proteomes" id="UP000823604">
    <property type="component" value="Unassembled WGS sequence"/>
</dbReference>
<evidence type="ECO:0000313" key="1">
    <source>
        <dbReference type="EMBL" id="MBO8472973.1"/>
    </source>
</evidence>
<accession>A0A9D9IHU4</accession>
<gene>
    <name evidence="1" type="ORF">IAB81_05030</name>
</gene>
<proteinExistence type="predicted"/>
<dbReference type="AlphaFoldDB" id="A0A9D9IHU4"/>
<evidence type="ECO:0008006" key="3">
    <source>
        <dbReference type="Google" id="ProtNLM"/>
    </source>
</evidence>
<sequence>MKYVNSFELVTRYAELIRKLKSKVDDETIKEINTIMKNLEIYQPMYGKPSVDTTNFKICQIVYFMFAYRNDNSKEIVFSPLGNLLLDHLENKEWVAKIFATMLYNMPFNHPFNKMSPAFNLYPIRIIFKLLSDSRLDYKLYQDEVFYHVFWLKEINEQSYEELVSTLLSFRSTPPEIKYRIFTEKLSIQDTLANALHETSYLFGQLESAGIVLKFDGTNIGTLRQGGFGRKEIPDFISQEELIRHKPTGTRMYKTEWVELNKNIKDLICSLLSAYPYYEKPHDLLNTLGRQDYILHLYNFYPKELLLSLGIRQDRIETIFQLSKNINKYSRNQQEGDCYRFENILADAFNEFDDVDAHAIGGAGNTDIECIYLTINEKFAIEAKSTQTKLGEINAGRLQLHRDKIRAKYTIIVAPYYKPSAEIDIANTQNVMITASSLSNFLYQSTIHNPHNMSYEPLYKIITQSFGTNITSKVNDYVAKCYGIGKTQQ</sequence>
<comment type="caution">
    <text evidence="1">The sequence shown here is derived from an EMBL/GenBank/DDBJ whole genome shotgun (WGS) entry which is preliminary data.</text>
</comment>
<reference evidence="1" key="2">
    <citation type="journal article" date="2021" name="PeerJ">
        <title>Extensive microbial diversity within the chicken gut microbiome revealed by metagenomics and culture.</title>
        <authorList>
            <person name="Gilroy R."/>
            <person name="Ravi A."/>
            <person name="Getino M."/>
            <person name="Pursley I."/>
            <person name="Horton D.L."/>
            <person name="Alikhan N.F."/>
            <person name="Baker D."/>
            <person name="Gharbi K."/>
            <person name="Hall N."/>
            <person name="Watson M."/>
            <person name="Adriaenssens E.M."/>
            <person name="Foster-Nyarko E."/>
            <person name="Jarju S."/>
            <person name="Secka A."/>
            <person name="Antonio M."/>
            <person name="Oren A."/>
            <person name="Chaudhuri R.R."/>
            <person name="La Ragione R."/>
            <person name="Hildebrand F."/>
            <person name="Pallen M.J."/>
        </authorList>
    </citation>
    <scope>NUCLEOTIDE SEQUENCE</scope>
    <source>
        <strain evidence="1">B1-8020</strain>
    </source>
</reference>
<reference evidence="1" key="1">
    <citation type="submission" date="2020-10" db="EMBL/GenBank/DDBJ databases">
        <authorList>
            <person name="Gilroy R."/>
        </authorList>
    </citation>
    <scope>NUCLEOTIDE SEQUENCE</scope>
    <source>
        <strain evidence="1">B1-8020</strain>
    </source>
</reference>